<dbReference type="OrthoDB" id="3200163at2759"/>
<dbReference type="InterPro" id="IPR019819">
    <property type="entry name" value="Carboxylesterase_B_CS"/>
</dbReference>
<dbReference type="AlphaFoldDB" id="A0A182EFQ5"/>
<reference evidence="4" key="1">
    <citation type="submission" date="2016-06" db="UniProtKB">
        <authorList>
            <consortium name="WormBaseParasite"/>
        </authorList>
    </citation>
    <scope>IDENTIFICATION</scope>
</reference>
<evidence type="ECO:0000313" key="3">
    <source>
        <dbReference type="Proteomes" id="UP000271087"/>
    </source>
</evidence>
<gene>
    <name evidence="2" type="ORF">NOO_LOCUS6923</name>
</gene>
<sequence>MPRLRCCVQDEMKQFGRQVKTKQGIIQGLRLVDDGNCQIDAFLGIPFAKPPIGPLRFKKPELPEPWEGVKKTIKFGPSPLQYDLSWEKLWKRVNKNEDCLYLNVFSPAWSPSDDQKNGFAVMVFIHGGGFLFDFASRYGDINICNTLCRCDVIVVTIEYRLGLLGFFCTGDEACPGNIGLWDQVMALRWVKENICAFCGDPERITVFGHSAGGVCADFLSLSPKSRNLFQQVIVMSGNAECEWAISETERIVGVCKRFAESVGWKKKGKGPEYHEEMLNYLRTLPAKVFKRRFFNHWINESATSIILSPVIDGDFLPKSIEELRTEAPIKNCMVGTCKYESLLFAAISSTPLTLPGFDKILNAYISPKKYVKYEELRKKVKNYYLNNIDSNNKLAVAHACEDLSSNLFVTNGTAKYAEKMMALGHKVYLYSFDHFNPKSYGILSFILPFKGATHCTDLNYIFGLNIFLSPFKYNKSDEYVKIVASKLWTNFAKFGNPNVADNTSNCECFKWLPVMSSPSCYLSIDTDNLQMKEGYYYHQTEFWKNFRNDNATN</sequence>
<dbReference type="WBParaSite" id="nOo.2.0.1.t06923-RA">
    <property type="protein sequence ID" value="nOo.2.0.1.t06923-RA"/>
    <property type="gene ID" value="nOo.2.0.1.g06923"/>
</dbReference>
<dbReference type="PANTHER" id="PTHR44590:SF3">
    <property type="entry name" value="CARBOXYLESTERASE TYPE B DOMAIN-CONTAINING PROTEIN"/>
    <property type="match status" value="1"/>
</dbReference>
<dbReference type="ESTHER" id="oncvo-a0a044rsq9">
    <property type="family name" value="Carb_B_Nematoda"/>
</dbReference>
<evidence type="ECO:0000313" key="2">
    <source>
        <dbReference type="EMBL" id="VDK84213.1"/>
    </source>
</evidence>
<reference evidence="2 3" key="2">
    <citation type="submission" date="2018-08" db="EMBL/GenBank/DDBJ databases">
        <authorList>
            <person name="Laetsch R D."/>
            <person name="Stevens L."/>
            <person name="Kumar S."/>
            <person name="Blaxter L. M."/>
        </authorList>
    </citation>
    <scope>NUCLEOTIDE SEQUENCE [LARGE SCALE GENOMIC DNA]</scope>
</reference>
<dbReference type="STRING" id="42157.A0A182EFQ5"/>
<keyword evidence="3" id="KW-1185">Reference proteome</keyword>
<protein>
    <submittedName>
        <fullName evidence="4">COesterase domain-containing protein</fullName>
    </submittedName>
</protein>
<feature type="domain" description="Carboxylesterase type B" evidence="1">
    <location>
        <begin position="18"/>
        <end position="543"/>
    </location>
</feature>
<evidence type="ECO:0000313" key="4">
    <source>
        <dbReference type="WBParaSite" id="nOo.2.0.1.t06923-RA"/>
    </source>
</evidence>
<name>A0A182EFQ5_ONCOC</name>
<organism evidence="4">
    <name type="scientific">Onchocerca ochengi</name>
    <name type="common">Filarial nematode worm</name>
    <dbReference type="NCBI Taxonomy" id="42157"/>
    <lineage>
        <taxon>Eukaryota</taxon>
        <taxon>Metazoa</taxon>
        <taxon>Ecdysozoa</taxon>
        <taxon>Nematoda</taxon>
        <taxon>Chromadorea</taxon>
        <taxon>Rhabditida</taxon>
        <taxon>Spirurina</taxon>
        <taxon>Spiruromorpha</taxon>
        <taxon>Filarioidea</taxon>
        <taxon>Onchocercidae</taxon>
        <taxon>Onchocerca</taxon>
    </lineage>
</organism>
<dbReference type="Pfam" id="PF00135">
    <property type="entry name" value="COesterase"/>
    <property type="match status" value="1"/>
</dbReference>
<dbReference type="InterPro" id="IPR002018">
    <property type="entry name" value="CarbesteraseB"/>
</dbReference>
<dbReference type="PROSITE" id="PS00941">
    <property type="entry name" value="CARBOXYLESTERASE_B_2"/>
    <property type="match status" value="1"/>
</dbReference>
<evidence type="ECO:0000259" key="1">
    <source>
        <dbReference type="Pfam" id="PF00135"/>
    </source>
</evidence>
<dbReference type="InterPro" id="IPR029058">
    <property type="entry name" value="AB_hydrolase_fold"/>
</dbReference>
<dbReference type="SUPFAM" id="SSF53474">
    <property type="entry name" value="alpha/beta-Hydrolases"/>
    <property type="match status" value="1"/>
</dbReference>
<dbReference type="Gene3D" id="3.40.50.1820">
    <property type="entry name" value="alpha/beta hydrolase"/>
    <property type="match status" value="1"/>
</dbReference>
<dbReference type="Proteomes" id="UP000271087">
    <property type="component" value="Unassembled WGS sequence"/>
</dbReference>
<dbReference type="PANTHER" id="PTHR44590">
    <property type="entry name" value="CARBOXYLIC ESTER HYDROLASE-RELATED"/>
    <property type="match status" value="1"/>
</dbReference>
<proteinExistence type="predicted"/>
<accession>A0A182EFQ5</accession>
<dbReference type="EMBL" id="UYRW01002284">
    <property type="protein sequence ID" value="VDK84213.1"/>
    <property type="molecule type" value="Genomic_DNA"/>
</dbReference>